<proteinExistence type="predicted"/>
<dbReference type="SUPFAM" id="SSF81271">
    <property type="entry name" value="TGS-like"/>
    <property type="match status" value="1"/>
</dbReference>
<dbReference type="Gene3D" id="3.10.20.30">
    <property type="match status" value="1"/>
</dbReference>
<feature type="domain" description="TGS" evidence="1">
    <location>
        <begin position="38"/>
        <end position="85"/>
    </location>
</feature>
<dbReference type="InterPro" id="IPR012676">
    <property type="entry name" value="TGS-like"/>
</dbReference>
<accession>A0A3P8ICR8</accession>
<protein>
    <recommendedName>
        <fullName evidence="1">TGS domain-containing protein</fullName>
    </recommendedName>
</protein>
<gene>
    <name evidence="2" type="ORF">ECPE_LOCUS10317</name>
</gene>
<dbReference type="InterPro" id="IPR045001">
    <property type="entry name" value="DRG"/>
</dbReference>
<dbReference type="EMBL" id="UZAN01048885">
    <property type="protein sequence ID" value="VDP86865.1"/>
    <property type="molecule type" value="Genomic_DNA"/>
</dbReference>
<name>A0A3P8ICR8_9TREM</name>
<dbReference type="Pfam" id="PF02824">
    <property type="entry name" value="TGS"/>
    <property type="match status" value="1"/>
</dbReference>
<sequence>MQEVNRLAREPHSVVVSCNMKLNLDYLLEKLWEHLDLIQVFTKKRGQRPDLEEGLILRNGSTIEHVCHMIHRTLVSEFKCALVWLEFCKPSLLVASEPEHSRPQCYLDIQTMTTEMDPNRMLTLICITQGTSYP</sequence>
<dbReference type="OrthoDB" id="1708588at2759"/>
<evidence type="ECO:0000313" key="3">
    <source>
        <dbReference type="Proteomes" id="UP000272942"/>
    </source>
</evidence>
<dbReference type="GO" id="GO:0003924">
    <property type="term" value="F:GTPase activity"/>
    <property type="evidence" value="ECO:0007669"/>
    <property type="project" value="InterPro"/>
</dbReference>
<organism evidence="2 3">
    <name type="scientific">Echinostoma caproni</name>
    <dbReference type="NCBI Taxonomy" id="27848"/>
    <lineage>
        <taxon>Eukaryota</taxon>
        <taxon>Metazoa</taxon>
        <taxon>Spiralia</taxon>
        <taxon>Lophotrochozoa</taxon>
        <taxon>Platyhelminthes</taxon>
        <taxon>Trematoda</taxon>
        <taxon>Digenea</taxon>
        <taxon>Plagiorchiida</taxon>
        <taxon>Echinostomata</taxon>
        <taxon>Echinostomatoidea</taxon>
        <taxon>Echinostomatidae</taxon>
        <taxon>Echinostoma</taxon>
    </lineage>
</organism>
<keyword evidence="3" id="KW-1185">Reference proteome</keyword>
<dbReference type="InterPro" id="IPR012675">
    <property type="entry name" value="Beta-grasp_dom_sf"/>
</dbReference>
<evidence type="ECO:0000259" key="1">
    <source>
        <dbReference type="Pfam" id="PF02824"/>
    </source>
</evidence>
<dbReference type="GO" id="GO:0005525">
    <property type="term" value="F:GTP binding"/>
    <property type="evidence" value="ECO:0007669"/>
    <property type="project" value="InterPro"/>
</dbReference>
<dbReference type="InterPro" id="IPR004095">
    <property type="entry name" value="TGS"/>
</dbReference>
<reference evidence="2 3" key="1">
    <citation type="submission" date="2018-11" db="EMBL/GenBank/DDBJ databases">
        <authorList>
            <consortium name="Pathogen Informatics"/>
        </authorList>
    </citation>
    <scope>NUCLEOTIDE SEQUENCE [LARGE SCALE GENOMIC DNA]</scope>
    <source>
        <strain evidence="2 3">Egypt</strain>
    </source>
</reference>
<dbReference type="Proteomes" id="UP000272942">
    <property type="component" value="Unassembled WGS sequence"/>
</dbReference>
<dbReference type="PANTHER" id="PTHR43127">
    <property type="entry name" value="DEVELOPMENTALLY-REGULATED GTP-BINDING PROTEIN 2"/>
    <property type="match status" value="1"/>
</dbReference>
<dbReference type="AlphaFoldDB" id="A0A3P8ICR8"/>
<evidence type="ECO:0000313" key="2">
    <source>
        <dbReference type="EMBL" id="VDP86865.1"/>
    </source>
</evidence>